<dbReference type="PROSITE" id="PS00075">
    <property type="entry name" value="DHFR_1"/>
    <property type="match status" value="1"/>
</dbReference>
<proteinExistence type="inferred from homology"/>
<evidence type="ECO:0000256" key="5">
    <source>
        <dbReference type="ARBA" id="ARBA00022857"/>
    </source>
</evidence>
<evidence type="ECO:0000313" key="10">
    <source>
        <dbReference type="EMBL" id="TSJ78935.1"/>
    </source>
</evidence>
<sequence>MSFRPLSSAVLCLPPVPKSTHLIVACSENRVIGRRGGLPWSIPEDTKFFQEKTLGNTVIMGSRSFGEWPSCVKGRDVIVITHEPEKIPSGVLAVTSLAEAMWRADGLRGDIYLCGGQRVYEEGLPFGDVLDLTLVHTTIDDGDTFFPDWRKDFPKEIARRESNDARWRYTFLTLARA</sequence>
<keyword evidence="5" id="KW-0521">NADP</keyword>
<dbReference type="PANTHER" id="PTHR48069">
    <property type="entry name" value="DIHYDROFOLATE REDUCTASE"/>
    <property type="match status" value="1"/>
</dbReference>
<dbReference type="Pfam" id="PF00186">
    <property type="entry name" value="DHFR_1"/>
    <property type="match status" value="1"/>
</dbReference>
<dbReference type="OrthoDB" id="9804315at2"/>
<comment type="caution">
    <text evidence="10">The sequence shown here is derived from an EMBL/GenBank/DDBJ whole genome shotgun (WGS) entry which is preliminary data.</text>
</comment>
<dbReference type="GO" id="GO:0046655">
    <property type="term" value="P:folic acid metabolic process"/>
    <property type="evidence" value="ECO:0007669"/>
    <property type="project" value="TreeGrafter"/>
</dbReference>
<evidence type="ECO:0000256" key="6">
    <source>
        <dbReference type="ARBA" id="ARBA00023002"/>
    </source>
</evidence>
<comment type="pathway">
    <text evidence="1">Cofactor biosynthesis; tetrahydrofolate biosynthesis; 5,6,7,8-tetrahydrofolate from 7,8-dihydrofolate: step 1/1.</text>
</comment>
<dbReference type="PROSITE" id="PS51330">
    <property type="entry name" value="DHFR_2"/>
    <property type="match status" value="1"/>
</dbReference>
<dbReference type="PANTHER" id="PTHR48069:SF3">
    <property type="entry name" value="DIHYDROFOLATE REDUCTASE"/>
    <property type="match status" value="1"/>
</dbReference>
<keyword evidence="6" id="KW-0560">Oxidoreductase</keyword>
<dbReference type="CDD" id="cd00209">
    <property type="entry name" value="DHFR"/>
    <property type="match status" value="1"/>
</dbReference>
<keyword evidence="11" id="KW-1185">Reference proteome</keyword>
<dbReference type="GO" id="GO:0005829">
    <property type="term" value="C:cytosol"/>
    <property type="evidence" value="ECO:0007669"/>
    <property type="project" value="TreeGrafter"/>
</dbReference>
<evidence type="ECO:0000313" key="11">
    <source>
        <dbReference type="Proteomes" id="UP000315648"/>
    </source>
</evidence>
<dbReference type="AlphaFoldDB" id="A0A556QQM3"/>
<dbReference type="InterPro" id="IPR017925">
    <property type="entry name" value="DHFR_CS"/>
</dbReference>
<dbReference type="SUPFAM" id="SSF53597">
    <property type="entry name" value="Dihydrofolate reductase-like"/>
    <property type="match status" value="1"/>
</dbReference>
<accession>A0A556QQM3</accession>
<dbReference type="GO" id="GO:0006730">
    <property type="term" value="P:one-carbon metabolic process"/>
    <property type="evidence" value="ECO:0007669"/>
    <property type="project" value="UniProtKB-KW"/>
</dbReference>
<dbReference type="InterPro" id="IPR024072">
    <property type="entry name" value="DHFR-like_dom_sf"/>
</dbReference>
<evidence type="ECO:0000256" key="7">
    <source>
        <dbReference type="ARBA" id="ARBA00025067"/>
    </source>
</evidence>
<feature type="domain" description="DHFR" evidence="9">
    <location>
        <begin position="19"/>
        <end position="176"/>
    </location>
</feature>
<gene>
    <name evidence="10" type="ORF">FPL22_06430</name>
</gene>
<evidence type="ECO:0000256" key="4">
    <source>
        <dbReference type="ARBA" id="ARBA00022563"/>
    </source>
</evidence>
<dbReference type="GO" id="GO:0050661">
    <property type="term" value="F:NADP binding"/>
    <property type="evidence" value="ECO:0007669"/>
    <property type="project" value="InterPro"/>
</dbReference>
<name>A0A556QQM3_9BACT</name>
<evidence type="ECO:0000259" key="9">
    <source>
        <dbReference type="PROSITE" id="PS51330"/>
    </source>
</evidence>
<dbReference type="EC" id="1.5.1.3" evidence="3"/>
<dbReference type="GO" id="GO:0004146">
    <property type="term" value="F:dihydrofolate reductase activity"/>
    <property type="evidence" value="ECO:0007669"/>
    <property type="project" value="UniProtKB-EC"/>
</dbReference>
<dbReference type="GO" id="GO:0046452">
    <property type="term" value="P:dihydrofolate metabolic process"/>
    <property type="evidence" value="ECO:0007669"/>
    <property type="project" value="TreeGrafter"/>
</dbReference>
<keyword evidence="4" id="KW-0554">One-carbon metabolism</keyword>
<evidence type="ECO:0000256" key="2">
    <source>
        <dbReference type="ARBA" id="ARBA00009539"/>
    </source>
</evidence>
<evidence type="ECO:0000256" key="3">
    <source>
        <dbReference type="ARBA" id="ARBA00012856"/>
    </source>
</evidence>
<dbReference type="PRINTS" id="PR00070">
    <property type="entry name" value="DHFR"/>
</dbReference>
<reference evidence="10 11" key="1">
    <citation type="submission" date="2019-07" db="EMBL/GenBank/DDBJ databases">
        <title>Description of 53C-WASEF.</title>
        <authorList>
            <person name="Pitt A."/>
            <person name="Hahn M.W."/>
        </authorList>
    </citation>
    <scope>NUCLEOTIDE SEQUENCE [LARGE SCALE GENOMIC DNA]</scope>
    <source>
        <strain evidence="10 11">53C-WASEF</strain>
    </source>
</reference>
<comment type="function">
    <text evidence="7">Key enzyme in folate metabolism. Catalyzes an essential reaction for de novo glycine and purine synthesis, and for DNA precursor synthesis.</text>
</comment>
<dbReference type="Gene3D" id="3.40.430.10">
    <property type="entry name" value="Dihydrofolate Reductase, subunit A"/>
    <property type="match status" value="1"/>
</dbReference>
<evidence type="ECO:0000256" key="8">
    <source>
        <dbReference type="RuleBase" id="RU004474"/>
    </source>
</evidence>
<dbReference type="InterPro" id="IPR012259">
    <property type="entry name" value="DHFR"/>
</dbReference>
<dbReference type="GO" id="GO:0046654">
    <property type="term" value="P:tetrahydrofolate biosynthetic process"/>
    <property type="evidence" value="ECO:0007669"/>
    <property type="project" value="UniProtKB-UniPathway"/>
</dbReference>
<dbReference type="Proteomes" id="UP000315648">
    <property type="component" value="Unassembled WGS sequence"/>
</dbReference>
<evidence type="ECO:0000256" key="1">
    <source>
        <dbReference type="ARBA" id="ARBA00004903"/>
    </source>
</evidence>
<protein>
    <recommendedName>
        <fullName evidence="3">dihydrofolate reductase</fullName>
        <ecNumber evidence="3">1.5.1.3</ecNumber>
    </recommendedName>
</protein>
<organism evidence="10 11">
    <name type="scientific">Rariglobus hedericola</name>
    <dbReference type="NCBI Taxonomy" id="2597822"/>
    <lineage>
        <taxon>Bacteria</taxon>
        <taxon>Pseudomonadati</taxon>
        <taxon>Verrucomicrobiota</taxon>
        <taxon>Opitutia</taxon>
        <taxon>Opitutales</taxon>
        <taxon>Opitutaceae</taxon>
        <taxon>Rariglobus</taxon>
    </lineage>
</organism>
<dbReference type="UniPathway" id="UPA00077">
    <property type="reaction ID" value="UER00158"/>
</dbReference>
<dbReference type="EMBL" id="VMBG01000001">
    <property type="protein sequence ID" value="TSJ78935.1"/>
    <property type="molecule type" value="Genomic_DNA"/>
</dbReference>
<dbReference type="InterPro" id="IPR001796">
    <property type="entry name" value="DHFR_dom"/>
</dbReference>
<comment type="similarity">
    <text evidence="2 8">Belongs to the dihydrofolate reductase family.</text>
</comment>